<dbReference type="Proteomes" id="UP001633002">
    <property type="component" value="Unassembled WGS sequence"/>
</dbReference>
<name>A0ABD3HJS5_9MARC</name>
<feature type="region of interest" description="Disordered" evidence="1">
    <location>
        <begin position="161"/>
        <end position="209"/>
    </location>
</feature>
<proteinExistence type="predicted"/>
<evidence type="ECO:0000313" key="2">
    <source>
        <dbReference type="EMBL" id="KAL3691101.1"/>
    </source>
</evidence>
<sequence>MRAGRYGPAACSSRGLWSFLSRSTPVAAVGRPVHYIGYIGVGSIWCYISAQRSRACTGAMDLGSMDLSGVVTSCWRLKPSVYNPACKFREFDDIYRFLPSGCTTTHKKYNKLTSRCSIEFFATSVPTIRVPLTRNDSSNDDTFCLEVPVSSTAGGAHINEAERATQSERKIERSAKTKNVQVDQKKLQLTKAKGPDLELQTSKRIRQTK</sequence>
<protein>
    <submittedName>
        <fullName evidence="2">Uncharacterized protein</fullName>
    </submittedName>
</protein>
<keyword evidence="3" id="KW-1185">Reference proteome</keyword>
<gene>
    <name evidence="2" type="ORF">R1sor_004752</name>
</gene>
<accession>A0ABD3HJS5</accession>
<comment type="caution">
    <text evidence="2">The sequence shown here is derived from an EMBL/GenBank/DDBJ whole genome shotgun (WGS) entry which is preliminary data.</text>
</comment>
<dbReference type="AlphaFoldDB" id="A0ABD3HJS5"/>
<feature type="compositionally biased region" description="Basic and acidic residues" evidence="1">
    <location>
        <begin position="161"/>
        <end position="175"/>
    </location>
</feature>
<organism evidence="2 3">
    <name type="scientific">Riccia sorocarpa</name>
    <dbReference type="NCBI Taxonomy" id="122646"/>
    <lineage>
        <taxon>Eukaryota</taxon>
        <taxon>Viridiplantae</taxon>
        <taxon>Streptophyta</taxon>
        <taxon>Embryophyta</taxon>
        <taxon>Marchantiophyta</taxon>
        <taxon>Marchantiopsida</taxon>
        <taxon>Marchantiidae</taxon>
        <taxon>Marchantiales</taxon>
        <taxon>Ricciaceae</taxon>
        <taxon>Riccia</taxon>
    </lineage>
</organism>
<evidence type="ECO:0000313" key="3">
    <source>
        <dbReference type="Proteomes" id="UP001633002"/>
    </source>
</evidence>
<reference evidence="2 3" key="1">
    <citation type="submission" date="2024-09" db="EMBL/GenBank/DDBJ databases">
        <title>Chromosome-scale assembly of Riccia sorocarpa.</title>
        <authorList>
            <person name="Paukszto L."/>
        </authorList>
    </citation>
    <scope>NUCLEOTIDE SEQUENCE [LARGE SCALE GENOMIC DNA]</scope>
    <source>
        <strain evidence="2">LP-2024</strain>
        <tissue evidence="2">Aerial parts of the thallus</tissue>
    </source>
</reference>
<evidence type="ECO:0000256" key="1">
    <source>
        <dbReference type="SAM" id="MobiDB-lite"/>
    </source>
</evidence>
<dbReference type="EMBL" id="JBJQOH010000003">
    <property type="protein sequence ID" value="KAL3691101.1"/>
    <property type="molecule type" value="Genomic_DNA"/>
</dbReference>